<dbReference type="SMART" id="SM00387">
    <property type="entry name" value="HATPase_c"/>
    <property type="match status" value="1"/>
</dbReference>
<evidence type="ECO:0000256" key="1">
    <source>
        <dbReference type="ARBA" id="ARBA00000085"/>
    </source>
</evidence>
<dbReference type="InterPro" id="IPR004358">
    <property type="entry name" value="Sig_transdc_His_kin-like_C"/>
</dbReference>
<dbReference type="InterPro" id="IPR003594">
    <property type="entry name" value="HATPase_dom"/>
</dbReference>
<evidence type="ECO:0000256" key="6">
    <source>
        <dbReference type="ARBA" id="ARBA00023012"/>
    </source>
</evidence>
<keyword evidence="7" id="KW-0802">TPR repeat</keyword>
<dbReference type="SUPFAM" id="SSF55874">
    <property type="entry name" value="ATPase domain of HSP90 chaperone/DNA topoisomerase II/histidine kinase"/>
    <property type="match status" value="1"/>
</dbReference>
<dbReference type="Gene3D" id="3.30.565.10">
    <property type="entry name" value="Histidine kinase-like ATPase, C-terminal domain"/>
    <property type="match status" value="1"/>
</dbReference>
<keyword evidence="3" id="KW-0597">Phosphoprotein</keyword>
<dbReference type="Pfam" id="PF00512">
    <property type="entry name" value="HisKA"/>
    <property type="match status" value="1"/>
</dbReference>
<dbReference type="InterPro" id="IPR036097">
    <property type="entry name" value="HisK_dim/P_sf"/>
</dbReference>
<dbReference type="Gene3D" id="1.10.287.130">
    <property type="match status" value="1"/>
</dbReference>
<dbReference type="EC" id="2.7.13.3" evidence="2"/>
<accession>A0A1G9LR57</accession>
<dbReference type="InterPro" id="IPR011990">
    <property type="entry name" value="TPR-like_helical_dom_sf"/>
</dbReference>
<dbReference type="GO" id="GO:0000155">
    <property type="term" value="F:phosphorelay sensor kinase activity"/>
    <property type="evidence" value="ECO:0007669"/>
    <property type="project" value="InterPro"/>
</dbReference>
<dbReference type="EMBL" id="FNFO01000007">
    <property type="protein sequence ID" value="SDL64436.1"/>
    <property type="molecule type" value="Genomic_DNA"/>
</dbReference>
<keyword evidence="6" id="KW-0902">Two-component regulatory system</keyword>
<dbReference type="SMART" id="SM00388">
    <property type="entry name" value="HisKA"/>
    <property type="match status" value="1"/>
</dbReference>
<reference evidence="11 12" key="1">
    <citation type="submission" date="2016-10" db="EMBL/GenBank/DDBJ databases">
        <authorList>
            <person name="de Groot N.N."/>
        </authorList>
    </citation>
    <scope>NUCLEOTIDE SEQUENCE [LARGE SCALE GENOMIC DNA]</scope>
    <source>
        <strain evidence="11 12">DSM 25186</strain>
    </source>
</reference>
<evidence type="ECO:0000256" key="3">
    <source>
        <dbReference type="ARBA" id="ARBA00022553"/>
    </source>
</evidence>
<keyword evidence="9" id="KW-0472">Membrane</keyword>
<dbReference type="InterPro" id="IPR036890">
    <property type="entry name" value="HATPase_C_sf"/>
</dbReference>
<dbReference type="Gene3D" id="1.25.40.10">
    <property type="entry name" value="Tetratricopeptide repeat domain"/>
    <property type="match status" value="2"/>
</dbReference>
<comment type="catalytic activity">
    <reaction evidence="1">
        <text>ATP + protein L-histidine = ADP + protein N-phospho-L-histidine.</text>
        <dbReference type="EC" id="2.7.13.3"/>
    </reaction>
</comment>
<keyword evidence="4" id="KW-0808">Transferase</keyword>
<sequence>MLPALTFGQSYVDSLTQALPTAPDSSRAFILRELFWENLYQDAPRAITYAQQLLDFAQPRHDTFEVARAHHLLGMGHFYNTRLIDANRHLLTALDLRQQIHDTMGISYTYGALGMVSDNLSDYPTALDYYFQALDVLGDKAQPDDYAKTYTNLGIIYKKQGDFPLAKSYLQKSIALHADNHDSVGVATAQVNLGILYKDEDQLDSALYYHTQSLQFFEAQNFTRGVAICIHNLGVVDCKRKDYDAALAKFRHSMQLGEELHSDELRLNNLNEMARTYRDAGKYVHAIRHAEQGYALAQQMGIKKEGRELCALLAEAHAALGHYSQAYQYQAAQLALHDSIFSEDKSREIGRLEARFEAQAQARTQAAERTLLEKEKALQTAELQRQRTLAYSLGAGLVMLIVLVYVLFRYSRRQRGQNETLIRQQQAILEKNQQLEQQQHEIVRQREALAESNVTKDKFLSILAHDIRGPITTLTSFTNLLAQYAASMSPDELNELSLEAHRSTQNLQALVDNLLKWAQSQSNRMTYQRQPFFLEPVLATSIEHLRSVAHQKQITVTLRDDGDACVLGDIPSLQTVFRNLLSNALKFTPPGGQVNVTVQTTEADVTVAIRDTGVGMKPEVLEKLFRIDARHSTKGTANEKGTGLGLVLCQEFVRKNGGTLRVESQPGEGTVFCVVLPAATVPAPAES</sequence>
<dbReference type="InterPro" id="IPR050736">
    <property type="entry name" value="Sensor_HK_Regulatory"/>
</dbReference>
<dbReference type="PROSITE" id="PS50005">
    <property type="entry name" value="TPR"/>
    <property type="match status" value="1"/>
</dbReference>
<evidence type="ECO:0000256" key="7">
    <source>
        <dbReference type="PROSITE-ProRule" id="PRU00339"/>
    </source>
</evidence>
<evidence type="ECO:0000313" key="11">
    <source>
        <dbReference type="EMBL" id="SDL64436.1"/>
    </source>
</evidence>
<feature type="domain" description="Histidine kinase" evidence="10">
    <location>
        <begin position="462"/>
        <end position="680"/>
    </location>
</feature>
<gene>
    <name evidence="11" type="ORF">SAMN05421823_107142</name>
</gene>
<dbReference type="SUPFAM" id="SSF48452">
    <property type="entry name" value="TPR-like"/>
    <property type="match status" value="2"/>
</dbReference>
<proteinExistence type="predicted"/>
<feature type="repeat" description="TPR" evidence="7">
    <location>
        <begin position="147"/>
        <end position="180"/>
    </location>
</feature>
<keyword evidence="9" id="KW-1133">Transmembrane helix</keyword>
<dbReference type="PRINTS" id="PR00344">
    <property type="entry name" value="BCTRLSENSOR"/>
</dbReference>
<dbReference type="AlphaFoldDB" id="A0A1G9LR57"/>
<keyword evidence="8" id="KW-0175">Coiled coil</keyword>
<dbReference type="Proteomes" id="UP000198510">
    <property type="component" value="Unassembled WGS sequence"/>
</dbReference>
<dbReference type="InterPro" id="IPR003661">
    <property type="entry name" value="HisK_dim/P_dom"/>
</dbReference>
<keyword evidence="9" id="KW-0812">Transmembrane</keyword>
<evidence type="ECO:0000313" key="12">
    <source>
        <dbReference type="Proteomes" id="UP000198510"/>
    </source>
</evidence>
<dbReference type="Pfam" id="PF13424">
    <property type="entry name" value="TPR_12"/>
    <property type="match status" value="2"/>
</dbReference>
<keyword evidence="12" id="KW-1185">Reference proteome</keyword>
<dbReference type="SUPFAM" id="SSF47384">
    <property type="entry name" value="Homodimeric domain of signal transducing histidine kinase"/>
    <property type="match status" value="1"/>
</dbReference>
<keyword evidence="5 11" id="KW-0418">Kinase</keyword>
<evidence type="ECO:0000256" key="9">
    <source>
        <dbReference type="SAM" id="Phobius"/>
    </source>
</evidence>
<dbReference type="PANTHER" id="PTHR43711:SF26">
    <property type="entry name" value="SENSOR HISTIDINE KINASE RCSC"/>
    <property type="match status" value="1"/>
</dbReference>
<protein>
    <recommendedName>
        <fullName evidence="2">histidine kinase</fullName>
        <ecNumber evidence="2">2.7.13.3</ecNumber>
    </recommendedName>
</protein>
<evidence type="ECO:0000259" key="10">
    <source>
        <dbReference type="PROSITE" id="PS50109"/>
    </source>
</evidence>
<dbReference type="InterPro" id="IPR005467">
    <property type="entry name" value="His_kinase_dom"/>
</dbReference>
<evidence type="ECO:0000256" key="5">
    <source>
        <dbReference type="ARBA" id="ARBA00022777"/>
    </source>
</evidence>
<dbReference type="PROSITE" id="PS50109">
    <property type="entry name" value="HIS_KIN"/>
    <property type="match status" value="1"/>
</dbReference>
<feature type="transmembrane region" description="Helical" evidence="9">
    <location>
        <begin position="389"/>
        <end position="408"/>
    </location>
</feature>
<feature type="coiled-coil region" evidence="8">
    <location>
        <begin position="418"/>
        <end position="452"/>
    </location>
</feature>
<name>A0A1G9LR57_9BACT</name>
<dbReference type="FunFam" id="3.30.565.10:FF:000006">
    <property type="entry name" value="Sensor histidine kinase WalK"/>
    <property type="match status" value="1"/>
</dbReference>
<evidence type="ECO:0000256" key="4">
    <source>
        <dbReference type="ARBA" id="ARBA00022679"/>
    </source>
</evidence>
<evidence type="ECO:0000256" key="8">
    <source>
        <dbReference type="SAM" id="Coils"/>
    </source>
</evidence>
<dbReference type="STRING" id="1075417.SAMN05421823_107142"/>
<dbReference type="Pfam" id="PF02518">
    <property type="entry name" value="HATPase_c"/>
    <property type="match status" value="1"/>
</dbReference>
<dbReference type="PANTHER" id="PTHR43711">
    <property type="entry name" value="TWO-COMPONENT HISTIDINE KINASE"/>
    <property type="match status" value="1"/>
</dbReference>
<dbReference type="CDD" id="cd00082">
    <property type="entry name" value="HisKA"/>
    <property type="match status" value="1"/>
</dbReference>
<evidence type="ECO:0000256" key="2">
    <source>
        <dbReference type="ARBA" id="ARBA00012438"/>
    </source>
</evidence>
<dbReference type="InterPro" id="IPR019734">
    <property type="entry name" value="TPR_rpt"/>
</dbReference>
<organism evidence="11 12">
    <name type="scientific">Catalinimonas alkaloidigena</name>
    <dbReference type="NCBI Taxonomy" id="1075417"/>
    <lineage>
        <taxon>Bacteria</taxon>
        <taxon>Pseudomonadati</taxon>
        <taxon>Bacteroidota</taxon>
        <taxon>Cytophagia</taxon>
        <taxon>Cytophagales</taxon>
        <taxon>Catalimonadaceae</taxon>
        <taxon>Catalinimonas</taxon>
    </lineage>
</organism>
<dbReference type="SMART" id="SM00028">
    <property type="entry name" value="TPR"/>
    <property type="match status" value="6"/>
</dbReference>